<evidence type="ECO:0000313" key="2">
    <source>
        <dbReference type="Proteomes" id="UP000256269"/>
    </source>
</evidence>
<protein>
    <submittedName>
        <fullName evidence="1">Uncharacterized protein</fullName>
    </submittedName>
</protein>
<organism evidence="1 2">
    <name type="scientific">Kutzneria buriramensis</name>
    <dbReference type="NCBI Taxonomy" id="1045776"/>
    <lineage>
        <taxon>Bacteria</taxon>
        <taxon>Bacillati</taxon>
        <taxon>Actinomycetota</taxon>
        <taxon>Actinomycetes</taxon>
        <taxon>Pseudonocardiales</taxon>
        <taxon>Pseudonocardiaceae</taxon>
        <taxon>Kutzneria</taxon>
    </lineage>
</organism>
<dbReference type="Proteomes" id="UP000256269">
    <property type="component" value="Unassembled WGS sequence"/>
</dbReference>
<evidence type="ECO:0000313" key="1">
    <source>
        <dbReference type="EMBL" id="REH43616.1"/>
    </source>
</evidence>
<dbReference type="AlphaFoldDB" id="A0A3E0HEZ4"/>
<comment type="caution">
    <text evidence="1">The sequence shown here is derived from an EMBL/GenBank/DDBJ whole genome shotgun (WGS) entry which is preliminary data.</text>
</comment>
<accession>A0A3E0HEZ4</accession>
<dbReference type="EMBL" id="QUNO01000009">
    <property type="protein sequence ID" value="REH43616.1"/>
    <property type="molecule type" value="Genomic_DNA"/>
</dbReference>
<sequence>MSWLYLWLVRRLSHRQPAPPPAVPAPSPSPIATVTELHGRCCVCGQSRSSCPHWRSAC</sequence>
<proteinExistence type="predicted"/>
<reference evidence="1 2" key="1">
    <citation type="submission" date="2018-08" db="EMBL/GenBank/DDBJ databases">
        <title>Genomic Encyclopedia of Archaeal and Bacterial Type Strains, Phase II (KMG-II): from individual species to whole genera.</title>
        <authorList>
            <person name="Goeker M."/>
        </authorList>
    </citation>
    <scope>NUCLEOTIDE SEQUENCE [LARGE SCALE GENOMIC DNA]</scope>
    <source>
        <strain evidence="1 2">DSM 45791</strain>
    </source>
</reference>
<keyword evidence="2" id="KW-1185">Reference proteome</keyword>
<name>A0A3E0HEZ4_9PSEU</name>
<gene>
    <name evidence="1" type="ORF">BCF44_109159</name>
</gene>